<dbReference type="InterPro" id="IPR001460">
    <property type="entry name" value="PCN-bd_Tpept"/>
</dbReference>
<evidence type="ECO:0000259" key="2">
    <source>
        <dbReference type="Pfam" id="PF00905"/>
    </source>
</evidence>
<reference evidence="3 4" key="1">
    <citation type="submission" date="2016-11" db="EMBL/GenBank/DDBJ databases">
        <authorList>
            <person name="Jaros S."/>
            <person name="Januszkiewicz K."/>
            <person name="Wedrychowicz H."/>
        </authorList>
    </citation>
    <scope>NUCLEOTIDE SEQUENCE [LARGE SCALE GENOMIC DNA]</scope>
    <source>
        <strain evidence="3 4">GAS138</strain>
    </source>
</reference>
<evidence type="ECO:0000313" key="4">
    <source>
        <dbReference type="Proteomes" id="UP000189796"/>
    </source>
</evidence>
<dbReference type="SUPFAM" id="SSF56601">
    <property type="entry name" value="beta-lactamase/transpeptidase-like"/>
    <property type="match status" value="1"/>
</dbReference>
<feature type="domain" description="Penicillin-binding protein transpeptidase" evidence="2">
    <location>
        <begin position="72"/>
        <end position="248"/>
    </location>
</feature>
<dbReference type="GO" id="GO:0008658">
    <property type="term" value="F:penicillin binding"/>
    <property type="evidence" value="ECO:0007669"/>
    <property type="project" value="InterPro"/>
</dbReference>
<keyword evidence="1" id="KW-0732">Signal</keyword>
<gene>
    <name evidence="3" type="ORF">SAMN05443248_5156</name>
</gene>
<feature type="signal peptide" evidence="1">
    <location>
        <begin position="1"/>
        <end position="23"/>
    </location>
</feature>
<organism evidence="3 4">
    <name type="scientific">Bradyrhizobium erythrophlei</name>
    <dbReference type="NCBI Taxonomy" id="1437360"/>
    <lineage>
        <taxon>Bacteria</taxon>
        <taxon>Pseudomonadati</taxon>
        <taxon>Pseudomonadota</taxon>
        <taxon>Alphaproteobacteria</taxon>
        <taxon>Hyphomicrobiales</taxon>
        <taxon>Nitrobacteraceae</taxon>
        <taxon>Bradyrhizobium</taxon>
    </lineage>
</organism>
<proteinExistence type="predicted"/>
<dbReference type="EMBL" id="LT670817">
    <property type="protein sequence ID" value="SHH54188.1"/>
    <property type="molecule type" value="Genomic_DNA"/>
</dbReference>
<dbReference type="RefSeq" id="WP_079603831.1">
    <property type="nucleotide sequence ID" value="NZ_LT670817.1"/>
</dbReference>
<dbReference type="Pfam" id="PF00905">
    <property type="entry name" value="Transpeptidase"/>
    <property type="match status" value="1"/>
</dbReference>
<dbReference type="InterPro" id="IPR012338">
    <property type="entry name" value="Beta-lactam/transpept-like"/>
</dbReference>
<name>A0A1M5TU35_9BRAD</name>
<protein>
    <submittedName>
        <fullName evidence="3">Beta-lactamase class D</fullName>
    </submittedName>
</protein>
<evidence type="ECO:0000313" key="3">
    <source>
        <dbReference type="EMBL" id="SHH54188.1"/>
    </source>
</evidence>
<dbReference type="AlphaFoldDB" id="A0A1M5TU35"/>
<dbReference type="Gene3D" id="3.40.710.10">
    <property type="entry name" value="DD-peptidase/beta-lactamase superfamily"/>
    <property type="match status" value="1"/>
</dbReference>
<feature type="chain" id="PRO_5012974401" evidence="1">
    <location>
        <begin position="24"/>
        <end position="272"/>
    </location>
</feature>
<sequence length="272" mass="29993">MINRRHALGLLAAASVLPSRSFADVAPQRSEIREDLAKHFIDEGTVGTFVGYKVDDYLVIASDKNRSGEAKLPASTFKIPNSVIALETGVVGDPDKDIFKWDGVVRSIEAWNRDHTMRTAIAASAVPVYQEIARRIGAERMQKYVDLFDYGNRDIGGGIDQFWLTGNLRIDPVQQIDFVDRLRRGVLPVSKRSQELVRDILPVTQSGDAVIRAKSGLLGAEVGKPSLGWMVGWAEKGSAQTVFALNLDCHEPRHIADRMKLVQLCLTDIGAI</sequence>
<evidence type="ECO:0000256" key="1">
    <source>
        <dbReference type="SAM" id="SignalP"/>
    </source>
</evidence>
<dbReference type="Proteomes" id="UP000189796">
    <property type="component" value="Chromosome I"/>
</dbReference>
<dbReference type="OrthoDB" id="9762883at2"/>
<accession>A0A1M5TU35</accession>